<name>A0ABQ1CDH1_9MYCO</name>
<gene>
    <name evidence="2" type="ORF">MPRG_57350</name>
</gene>
<reference evidence="2 3" key="1">
    <citation type="journal article" date="2019" name="Emerg. Microbes Infect.">
        <title>Comprehensive subspecies identification of 175 nontuberculous mycobacteria species based on 7547 genomic profiles.</title>
        <authorList>
            <person name="Matsumoto Y."/>
            <person name="Kinjo T."/>
            <person name="Motooka D."/>
            <person name="Nabeya D."/>
            <person name="Jung N."/>
            <person name="Uechi K."/>
            <person name="Horii T."/>
            <person name="Iida T."/>
            <person name="Fujita J."/>
            <person name="Nakamura S."/>
        </authorList>
    </citation>
    <scope>NUCLEOTIDE SEQUENCE [LARGE SCALE GENOMIC DNA]</scope>
    <source>
        <strain evidence="2 3">JCM 18565</strain>
    </source>
</reference>
<evidence type="ECO:0000313" key="2">
    <source>
        <dbReference type="EMBL" id="GFG82459.1"/>
    </source>
</evidence>
<dbReference type="InterPro" id="IPR000073">
    <property type="entry name" value="AB_hydrolase_1"/>
</dbReference>
<dbReference type="PANTHER" id="PTHR43433:SF1">
    <property type="entry name" value="BLL5160 PROTEIN"/>
    <property type="match status" value="1"/>
</dbReference>
<protein>
    <recommendedName>
        <fullName evidence="1">AB hydrolase-1 domain-containing protein</fullName>
    </recommendedName>
</protein>
<proteinExistence type="predicted"/>
<dbReference type="Gene3D" id="3.40.50.1820">
    <property type="entry name" value="alpha/beta hydrolase"/>
    <property type="match status" value="1"/>
</dbReference>
<dbReference type="PANTHER" id="PTHR43433">
    <property type="entry name" value="HYDROLASE, ALPHA/BETA FOLD FAMILY PROTEIN"/>
    <property type="match status" value="1"/>
</dbReference>
<evidence type="ECO:0000259" key="1">
    <source>
        <dbReference type="Pfam" id="PF00561"/>
    </source>
</evidence>
<comment type="caution">
    <text evidence="2">The sequence shown here is derived from an EMBL/GenBank/DDBJ whole genome shotgun (WGS) entry which is preliminary data.</text>
</comment>
<dbReference type="Pfam" id="PF00561">
    <property type="entry name" value="Abhydrolase_1"/>
    <property type="match status" value="1"/>
</dbReference>
<dbReference type="Proteomes" id="UP000465240">
    <property type="component" value="Unassembled WGS sequence"/>
</dbReference>
<keyword evidence="3" id="KW-1185">Reference proteome</keyword>
<evidence type="ECO:0000313" key="3">
    <source>
        <dbReference type="Proteomes" id="UP000465240"/>
    </source>
</evidence>
<dbReference type="SUPFAM" id="SSF53474">
    <property type="entry name" value="alpha/beta-Hydrolases"/>
    <property type="match status" value="1"/>
</dbReference>
<feature type="domain" description="AB hydrolase-1" evidence="1">
    <location>
        <begin position="89"/>
        <end position="279"/>
    </location>
</feature>
<dbReference type="InterPro" id="IPR050471">
    <property type="entry name" value="AB_hydrolase"/>
</dbReference>
<accession>A0ABQ1CDH1</accession>
<dbReference type="EMBL" id="BLKX01000001">
    <property type="protein sequence ID" value="GFG82459.1"/>
    <property type="molecule type" value="Genomic_DNA"/>
</dbReference>
<dbReference type="InterPro" id="IPR029058">
    <property type="entry name" value="AB_hydrolase_fold"/>
</dbReference>
<sequence>MTAAAVLISPIVSVRPRGIPLPRLPKVPALAPVAQLPDGVVVDLPGRGSTYVLDSGPSDGPTYILLHSLACTGLMTWYPALDVVREFGRVVIFDQRCHGQGISPPRMLFEDCADDVAALADVLDIPSFVPVGYSMGSLIAQLVWRRHRERVDGLVLCAATAAVSRARYERVATGLFAALIETLTPAPRAGGPAGAVPTGRFADYQWVLNQARATSPGGITRAIAEVVRFDSTTWVGDIDVPTAVVVTMKDRAFGVQRQKWLAQRIPGAEMVPVDAGHAGCTLQPAAFVPGLARAIESVHHRLPTPECATRAAR</sequence>
<organism evidence="2 3">
    <name type="scientific">Mycobacterium paragordonae</name>
    <dbReference type="NCBI Taxonomy" id="1389713"/>
    <lineage>
        <taxon>Bacteria</taxon>
        <taxon>Bacillati</taxon>
        <taxon>Actinomycetota</taxon>
        <taxon>Actinomycetes</taxon>
        <taxon>Mycobacteriales</taxon>
        <taxon>Mycobacteriaceae</taxon>
        <taxon>Mycobacterium</taxon>
    </lineage>
</organism>